<gene>
    <name evidence="6" type="ORF">ALP13_04412</name>
</gene>
<dbReference type="AlphaFoldDB" id="A0A0N0WTC1"/>
<protein>
    <submittedName>
        <fullName evidence="6">Putative Proline iminopeptidase</fullName>
    </submittedName>
</protein>
<dbReference type="PANTHER" id="PTHR43194:SF2">
    <property type="entry name" value="PEROXISOMAL MEMBRANE PROTEIN LPX1"/>
    <property type="match status" value="1"/>
</dbReference>
<dbReference type="InterPro" id="IPR002410">
    <property type="entry name" value="Peptidase_S33"/>
</dbReference>
<dbReference type="PRINTS" id="PR00793">
    <property type="entry name" value="PROAMNOPTASE"/>
</dbReference>
<dbReference type="InterPro" id="IPR005945">
    <property type="entry name" value="Pro_imino_pep"/>
</dbReference>
<dbReference type="GO" id="GO:0008233">
    <property type="term" value="F:peptidase activity"/>
    <property type="evidence" value="ECO:0007669"/>
    <property type="project" value="InterPro"/>
</dbReference>
<evidence type="ECO:0000259" key="5">
    <source>
        <dbReference type="Pfam" id="PF00561"/>
    </source>
</evidence>
<comment type="caution">
    <text evidence="6">The sequence shown here is derived from an EMBL/GenBank/DDBJ whole genome shotgun (WGS) entry which is preliminary data.</text>
</comment>
<dbReference type="InterPro" id="IPR050228">
    <property type="entry name" value="Carboxylesterase_BioH"/>
</dbReference>
<dbReference type="NCBIfam" id="TIGR01250">
    <property type="entry name" value="pro_imino_pep_2"/>
    <property type="match status" value="1"/>
</dbReference>
<evidence type="ECO:0000313" key="6">
    <source>
        <dbReference type="EMBL" id="RMV34950.1"/>
    </source>
</evidence>
<dbReference type="InterPro" id="IPR029058">
    <property type="entry name" value="AB_hydrolase_fold"/>
</dbReference>
<feature type="active site" description="Proton donor" evidence="4">
    <location>
        <position position="280"/>
    </location>
</feature>
<accession>A0A0N0WTC1</accession>
<evidence type="ECO:0000256" key="4">
    <source>
        <dbReference type="PIRSR" id="PIRSR005539-1"/>
    </source>
</evidence>
<dbReference type="EMBL" id="RBUQ01000209">
    <property type="protein sequence ID" value="RMV34950.1"/>
    <property type="molecule type" value="Genomic_DNA"/>
</dbReference>
<proteinExistence type="inferred from homology"/>
<dbReference type="GO" id="GO:0006508">
    <property type="term" value="P:proteolysis"/>
    <property type="evidence" value="ECO:0007669"/>
    <property type="project" value="InterPro"/>
</dbReference>
<dbReference type="Gene3D" id="3.40.50.1820">
    <property type="entry name" value="alpha/beta hydrolase"/>
    <property type="match status" value="1"/>
</dbReference>
<name>A0A0N0WTC1_PSEYM</name>
<evidence type="ECO:0000256" key="2">
    <source>
        <dbReference type="ARBA" id="ARBA00022801"/>
    </source>
</evidence>
<dbReference type="PANTHER" id="PTHR43194">
    <property type="entry name" value="HYDROLASE ALPHA/BETA FOLD FAMILY"/>
    <property type="match status" value="1"/>
</dbReference>
<dbReference type="Proteomes" id="UP000271631">
    <property type="component" value="Unassembled WGS sequence"/>
</dbReference>
<keyword evidence="2 3" id="KW-0378">Hydrolase</keyword>
<sequence length="316" mass="35205">MADMTDMTIKEGFAPFGDYQTWYRITGDLRGGGTPLVILHGGPGCTHDYVDSFKDIANTGRAVIHYDQLGNGKSTHLPDMGSEFWTVDLFLSELDNLLEYLEIADDYALLGQSWGGMLASEHAVLQPTGLQALIIANSPADMHTWVSEANRLREELPDDVQATLLKHEEAGTLTDPAYLTASRVFYDRHVCRITPWPVEVERTFHQIDEDPTVYRAMNGPTEFHVIGTMKDWSIVDRLSNIKVPTLVISGFYDEATPLVIQPYVDNIPDVRQSVFQESSHMPHVEERMACMGRVADFLDEVATSGKALPGAKARFG</sequence>
<evidence type="ECO:0000313" key="7">
    <source>
        <dbReference type="Proteomes" id="UP000271631"/>
    </source>
</evidence>
<dbReference type="SUPFAM" id="SSF53474">
    <property type="entry name" value="alpha/beta-Hydrolases"/>
    <property type="match status" value="1"/>
</dbReference>
<dbReference type="Pfam" id="PF00561">
    <property type="entry name" value="Abhydrolase_1"/>
    <property type="match status" value="1"/>
</dbReference>
<feature type="domain" description="AB hydrolase-1" evidence="5">
    <location>
        <begin position="35"/>
        <end position="286"/>
    </location>
</feature>
<organism evidence="6 7">
    <name type="scientific">Pseudomonas syringae pv. maculicola</name>
    <dbReference type="NCBI Taxonomy" id="59511"/>
    <lineage>
        <taxon>Bacteria</taxon>
        <taxon>Pseudomonadati</taxon>
        <taxon>Pseudomonadota</taxon>
        <taxon>Gammaproteobacteria</taxon>
        <taxon>Pseudomonadales</taxon>
        <taxon>Pseudomonadaceae</taxon>
        <taxon>Pseudomonas</taxon>
    </lineage>
</organism>
<dbReference type="PIRSF" id="PIRSF005539">
    <property type="entry name" value="Pept_S33_TRI_F1"/>
    <property type="match status" value="1"/>
</dbReference>
<feature type="active site" evidence="4">
    <location>
        <position position="253"/>
    </location>
</feature>
<dbReference type="InterPro" id="IPR000073">
    <property type="entry name" value="AB_hydrolase_1"/>
</dbReference>
<feature type="active site" description="Nucleophile" evidence="4">
    <location>
        <position position="113"/>
    </location>
</feature>
<evidence type="ECO:0000256" key="3">
    <source>
        <dbReference type="PIRNR" id="PIRNR005539"/>
    </source>
</evidence>
<reference evidence="6 7" key="1">
    <citation type="submission" date="2018-08" db="EMBL/GenBank/DDBJ databases">
        <title>Recombination of ecologically and evolutionarily significant loci maintains genetic cohesion in the Pseudomonas syringae species complex.</title>
        <authorList>
            <person name="Dillon M."/>
            <person name="Thakur S."/>
            <person name="Almeida R.N.D."/>
            <person name="Weir B.S."/>
            <person name="Guttman D.S."/>
        </authorList>
    </citation>
    <scope>NUCLEOTIDE SEQUENCE [LARGE SCALE GENOMIC DNA]</scope>
    <source>
        <strain evidence="6 7">ICMP 11281</strain>
    </source>
</reference>
<comment type="similarity">
    <text evidence="1">Belongs to the peptidase S33 family.</text>
</comment>
<evidence type="ECO:0000256" key="1">
    <source>
        <dbReference type="ARBA" id="ARBA00010088"/>
    </source>
</evidence>